<feature type="domain" description="Resolvase/invertase-type recombinase catalytic" evidence="8">
    <location>
        <begin position="14"/>
        <end position="165"/>
    </location>
</feature>
<feature type="region of interest" description="Disordered" evidence="7">
    <location>
        <begin position="1"/>
        <end position="30"/>
    </location>
</feature>
<dbReference type="Pfam" id="PF00239">
    <property type="entry name" value="Resolvase"/>
    <property type="match status" value="1"/>
</dbReference>
<dbReference type="GO" id="GO:0000150">
    <property type="term" value="F:DNA strand exchange activity"/>
    <property type="evidence" value="ECO:0007669"/>
    <property type="project" value="InterPro"/>
</dbReference>
<evidence type="ECO:0000259" key="8">
    <source>
        <dbReference type="PROSITE" id="PS51736"/>
    </source>
</evidence>
<reference evidence="10 11" key="1">
    <citation type="journal article" date="2016" name="Nat. Commun.">
        <title>Thousands of microbial genomes shed light on interconnected biogeochemical processes in an aquifer system.</title>
        <authorList>
            <person name="Anantharaman K."/>
            <person name="Brown C.T."/>
            <person name="Hug L.A."/>
            <person name="Sharon I."/>
            <person name="Castelle C.J."/>
            <person name="Probst A.J."/>
            <person name="Thomas B.C."/>
            <person name="Singh A."/>
            <person name="Wilkins M.J."/>
            <person name="Karaoz U."/>
            <person name="Brodie E.L."/>
            <person name="Williams K.H."/>
            <person name="Hubbard S.S."/>
            <person name="Banfield J.F."/>
        </authorList>
    </citation>
    <scope>NUCLEOTIDE SEQUENCE [LARGE SCALE GENOMIC DNA]</scope>
</reference>
<dbReference type="AlphaFoldDB" id="A0A1G2DK03"/>
<keyword evidence="2" id="KW-0238">DNA-binding</keyword>
<dbReference type="EMBL" id="MHLP01000010">
    <property type="protein sequence ID" value="OGZ13220.1"/>
    <property type="molecule type" value="Genomic_DNA"/>
</dbReference>
<evidence type="ECO:0000313" key="11">
    <source>
        <dbReference type="Proteomes" id="UP000178534"/>
    </source>
</evidence>
<gene>
    <name evidence="10" type="ORF">A2942_03135</name>
</gene>
<protein>
    <recommendedName>
        <fullName evidence="12">Recombinase domain-containing protein</fullName>
    </recommendedName>
</protein>
<feature type="domain" description="Recombinase" evidence="9">
    <location>
        <begin position="172"/>
        <end position="281"/>
    </location>
</feature>
<dbReference type="PROSITE" id="PS51737">
    <property type="entry name" value="RECOMBINASE_DNA_BIND"/>
    <property type="match status" value="1"/>
</dbReference>
<dbReference type="InterPro" id="IPR006118">
    <property type="entry name" value="Recombinase_CS"/>
</dbReference>
<dbReference type="InterPro" id="IPR050639">
    <property type="entry name" value="SSR_resolvase"/>
</dbReference>
<dbReference type="SMART" id="SM00857">
    <property type="entry name" value="Resolvase"/>
    <property type="match status" value="1"/>
</dbReference>
<dbReference type="InterPro" id="IPR011109">
    <property type="entry name" value="DNA_bind_recombinase_dom"/>
</dbReference>
<dbReference type="Gene3D" id="3.90.1750.20">
    <property type="entry name" value="Putative Large Serine Recombinase, Chain B, Domain 2"/>
    <property type="match status" value="1"/>
</dbReference>
<comment type="caution">
    <text evidence="10">The sequence shown here is derived from an EMBL/GenBank/DDBJ whole genome shotgun (WGS) entry which is preliminary data.</text>
</comment>
<evidence type="ECO:0000256" key="5">
    <source>
        <dbReference type="PROSITE-ProRule" id="PRU10137"/>
    </source>
</evidence>
<dbReference type="Proteomes" id="UP000178534">
    <property type="component" value="Unassembled WGS sequence"/>
</dbReference>
<sequence>METKMQEEKPKKEKSAAYARVSSKEQEETGYSLPAQEKLLRDYTDRAGFLLEKVFSIHESANGTIQRKIFHEMMRFVVKNKINIIVVETTDRLTRNFADVPTIDNWLLEDEAHQIHLVKEGCILHKNSKSHEWFMWRVKVATAEYYIRLLSENVKKGQKEKLAQGWLPTKPPLGYKTIGEKGHKTHVIDEVVAPIIQKMFKLYASNKYSVQKLTNVMYENGLRGRSGRRVYKSRIHKLLSNPFYYGTNQWKGKITPGEHEPIIAKELFMRVQEIMRHNTAPKYSRHNSLFKGVFDCEECGGKITWELQKGKWYGHCNHYRNCTQKVWIKQNEIDAKMADYVFEATPKDERVSRLLGWVQDALKEGHADEIGFRDKAIAELERQYQKSLQRLDQIYDDKIDGRITQEFYDRKYAQYKKEQEEVMDSLNRHKNANLKYFEMGIAVLDVAKRARDIYLNPNRTVEDKRTLLSFLFSNPTINNGNITISYRKPFDLIHNRLQELMTLEKTEKRTFEPPKKPTNKGKSTAFGDACPVMLRRQDSNLRPMRYT</sequence>
<dbReference type="InterPro" id="IPR036162">
    <property type="entry name" value="Resolvase-like_N_sf"/>
</dbReference>
<dbReference type="PANTHER" id="PTHR30461">
    <property type="entry name" value="DNA-INVERTASE FROM LAMBDOID PROPHAGE"/>
    <property type="match status" value="1"/>
</dbReference>
<organism evidence="10 11">
    <name type="scientific">Candidatus Lloydbacteria bacterium RIFCSPLOWO2_01_FULL_50_20</name>
    <dbReference type="NCBI Taxonomy" id="1798665"/>
    <lineage>
        <taxon>Bacteria</taxon>
        <taxon>Candidatus Lloydiibacteriota</taxon>
    </lineage>
</organism>
<feature type="active site" description="O-(5'-phospho-DNA)-serine intermediate" evidence="4 5">
    <location>
        <position position="22"/>
    </location>
</feature>
<dbReference type="GO" id="GO:0003677">
    <property type="term" value="F:DNA binding"/>
    <property type="evidence" value="ECO:0007669"/>
    <property type="project" value="UniProtKB-KW"/>
</dbReference>
<feature type="region of interest" description="Disordered" evidence="7">
    <location>
        <begin position="508"/>
        <end position="528"/>
    </location>
</feature>
<proteinExistence type="predicted"/>
<dbReference type="InterPro" id="IPR038109">
    <property type="entry name" value="DNA_bind_recomb_sf"/>
</dbReference>
<evidence type="ECO:0000256" key="7">
    <source>
        <dbReference type="SAM" id="MobiDB-lite"/>
    </source>
</evidence>
<name>A0A1G2DK03_9BACT</name>
<dbReference type="Gene3D" id="3.40.50.1390">
    <property type="entry name" value="Resolvase, N-terminal catalytic domain"/>
    <property type="match status" value="1"/>
</dbReference>
<evidence type="ECO:0000313" key="10">
    <source>
        <dbReference type="EMBL" id="OGZ13220.1"/>
    </source>
</evidence>
<evidence type="ECO:0000256" key="4">
    <source>
        <dbReference type="PIRSR" id="PIRSR606118-50"/>
    </source>
</evidence>
<keyword evidence="6" id="KW-0175">Coiled coil</keyword>
<dbReference type="SUPFAM" id="SSF53041">
    <property type="entry name" value="Resolvase-like"/>
    <property type="match status" value="1"/>
</dbReference>
<dbReference type="PROSITE" id="PS51736">
    <property type="entry name" value="RECOMBINASES_3"/>
    <property type="match status" value="1"/>
</dbReference>
<keyword evidence="3" id="KW-0233">DNA recombination</keyword>
<evidence type="ECO:0000256" key="1">
    <source>
        <dbReference type="ARBA" id="ARBA00022908"/>
    </source>
</evidence>
<evidence type="ECO:0000256" key="6">
    <source>
        <dbReference type="SAM" id="Coils"/>
    </source>
</evidence>
<evidence type="ECO:0000256" key="2">
    <source>
        <dbReference type="ARBA" id="ARBA00023125"/>
    </source>
</evidence>
<dbReference type="InterPro" id="IPR006119">
    <property type="entry name" value="Resolv_N"/>
</dbReference>
<dbReference type="PANTHER" id="PTHR30461:SF2">
    <property type="entry name" value="SERINE RECOMBINASE PINE-RELATED"/>
    <property type="match status" value="1"/>
</dbReference>
<dbReference type="Pfam" id="PF07508">
    <property type="entry name" value="Recombinase"/>
    <property type="match status" value="1"/>
</dbReference>
<dbReference type="GO" id="GO:0015074">
    <property type="term" value="P:DNA integration"/>
    <property type="evidence" value="ECO:0007669"/>
    <property type="project" value="UniProtKB-KW"/>
</dbReference>
<evidence type="ECO:0000259" key="9">
    <source>
        <dbReference type="PROSITE" id="PS51737"/>
    </source>
</evidence>
<feature type="compositionally biased region" description="Basic and acidic residues" evidence="7">
    <location>
        <begin position="1"/>
        <end position="15"/>
    </location>
</feature>
<dbReference type="PROSITE" id="PS00397">
    <property type="entry name" value="RECOMBINASES_1"/>
    <property type="match status" value="1"/>
</dbReference>
<accession>A0A1G2DK03</accession>
<dbReference type="CDD" id="cd00338">
    <property type="entry name" value="Ser_Recombinase"/>
    <property type="match status" value="1"/>
</dbReference>
<evidence type="ECO:0000256" key="3">
    <source>
        <dbReference type="ARBA" id="ARBA00023172"/>
    </source>
</evidence>
<evidence type="ECO:0008006" key="12">
    <source>
        <dbReference type="Google" id="ProtNLM"/>
    </source>
</evidence>
<feature type="coiled-coil region" evidence="6">
    <location>
        <begin position="377"/>
        <end position="432"/>
    </location>
</feature>
<keyword evidence="1" id="KW-0229">DNA integration</keyword>